<feature type="region of interest" description="Disordered" evidence="1">
    <location>
        <begin position="142"/>
        <end position="177"/>
    </location>
</feature>
<accession>A0A6A4IC48</accession>
<proteinExistence type="predicted"/>
<evidence type="ECO:0000313" key="2">
    <source>
        <dbReference type="EMBL" id="KAE9406667.1"/>
    </source>
</evidence>
<organism evidence="2 3">
    <name type="scientific">Gymnopus androsaceus JB14</name>
    <dbReference type="NCBI Taxonomy" id="1447944"/>
    <lineage>
        <taxon>Eukaryota</taxon>
        <taxon>Fungi</taxon>
        <taxon>Dikarya</taxon>
        <taxon>Basidiomycota</taxon>
        <taxon>Agaricomycotina</taxon>
        <taxon>Agaricomycetes</taxon>
        <taxon>Agaricomycetidae</taxon>
        <taxon>Agaricales</taxon>
        <taxon>Marasmiineae</taxon>
        <taxon>Omphalotaceae</taxon>
        <taxon>Gymnopus</taxon>
    </lineage>
</organism>
<evidence type="ECO:0000313" key="3">
    <source>
        <dbReference type="Proteomes" id="UP000799118"/>
    </source>
</evidence>
<gene>
    <name evidence="2" type="ORF">BT96DRAFT_971693</name>
</gene>
<sequence length="275" mass="30305">MHKGGNALCRITDHSSHWTPATSTPTSFLTGRLDPNIISSQATGQGDEILLPDFNDGAQLPREFSAQFQANYPQERTQPPTSPWLGPHSVQAADPTPFHYDLTWVVPSSLFLSPLSELVASYSEVQAEEPTLSHELVHDPAFMSLPQSRPPGLDSQSHSAYMPNAPAQPSTQSSQSTLPLLQPQSSLLLTRAPECGRRLGSKQSLEKIPKRCGLSLYCTFEWISFDTSLEADKKLDTESSKYGGGFTKLPMVLNVEERRSRELEADPEEIELEGK</sequence>
<protein>
    <submittedName>
        <fullName evidence="2">Uncharacterized protein</fullName>
    </submittedName>
</protein>
<feature type="compositionally biased region" description="Low complexity" evidence="1">
    <location>
        <begin position="168"/>
        <end position="177"/>
    </location>
</feature>
<dbReference type="Proteomes" id="UP000799118">
    <property type="component" value="Unassembled WGS sequence"/>
</dbReference>
<reference evidence="2" key="1">
    <citation type="journal article" date="2019" name="Environ. Microbiol.">
        <title>Fungal ecological strategies reflected in gene transcription - a case study of two litter decomposers.</title>
        <authorList>
            <person name="Barbi F."/>
            <person name="Kohler A."/>
            <person name="Barry K."/>
            <person name="Baskaran P."/>
            <person name="Daum C."/>
            <person name="Fauchery L."/>
            <person name="Ihrmark K."/>
            <person name="Kuo A."/>
            <person name="LaButti K."/>
            <person name="Lipzen A."/>
            <person name="Morin E."/>
            <person name="Grigoriev I.V."/>
            <person name="Henrissat B."/>
            <person name="Lindahl B."/>
            <person name="Martin F."/>
        </authorList>
    </citation>
    <scope>NUCLEOTIDE SEQUENCE</scope>
    <source>
        <strain evidence="2">JB14</strain>
    </source>
</reference>
<keyword evidence="3" id="KW-1185">Reference proteome</keyword>
<dbReference type="EMBL" id="ML769400">
    <property type="protein sequence ID" value="KAE9406667.1"/>
    <property type="molecule type" value="Genomic_DNA"/>
</dbReference>
<evidence type="ECO:0000256" key="1">
    <source>
        <dbReference type="SAM" id="MobiDB-lite"/>
    </source>
</evidence>
<dbReference type="AlphaFoldDB" id="A0A6A4IC48"/>
<name>A0A6A4IC48_9AGAR</name>